<evidence type="ECO:0000313" key="4">
    <source>
        <dbReference type="EMBL" id="CAF4208643.1"/>
    </source>
</evidence>
<evidence type="ECO:0000313" key="5">
    <source>
        <dbReference type="Proteomes" id="UP000663866"/>
    </source>
</evidence>
<sequence length="171" mass="19244">MIRPICAPLNYGGINHARDRRGSAQSAVNAAREQLANRQRELERQRLEQVNFGNQKTQVTAQLRNPSLSLSQLETRELTLANIAQQIRKIVQHLGSFVSRSSVLYNELQDLTSFENLVKPLNFIMTKVIENGETTKETAGTTQISSVEVHLTSDTLDLIKSACTFFACERR</sequence>
<gene>
    <name evidence="1" type="ORF">GIL414_LOCUS14462</name>
    <name evidence="4" type="ORF">OVN521_LOCUS26796</name>
    <name evidence="2" type="ORF">SMN809_LOCUS15775</name>
    <name evidence="3" type="ORF">UXM345_LOCUS26851</name>
</gene>
<dbReference type="EMBL" id="CAJOBI010006871">
    <property type="protein sequence ID" value="CAF4071584.1"/>
    <property type="molecule type" value="Genomic_DNA"/>
</dbReference>
<organism evidence="4 5">
    <name type="scientific">Rotaria magnacalcarata</name>
    <dbReference type="NCBI Taxonomy" id="392030"/>
    <lineage>
        <taxon>Eukaryota</taxon>
        <taxon>Metazoa</taxon>
        <taxon>Spiralia</taxon>
        <taxon>Gnathifera</taxon>
        <taxon>Rotifera</taxon>
        <taxon>Eurotatoria</taxon>
        <taxon>Bdelloidea</taxon>
        <taxon>Philodinida</taxon>
        <taxon>Philodinidae</taxon>
        <taxon>Rotaria</taxon>
    </lineage>
</organism>
<evidence type="ECO:0000313" key="1">
    <source>
        <dbReference type="EMBL" id="CAF4051530.1"/>
    </source>
</evidence>
<name>A0A820BME6_9BILA</name>
<keyword evidence="5" id="KW-1185">Reference proteome</keyword>
<dbReference type="EMBL" id="CAJOBJ010006121">
    <property type="protein sequence ID" value="CAF4051530.1"/>
    <property type="molecule type" value="Genomic_DNA"/>
</dbReference>
<dbReference type="AlphaFoldDB" id="A0A820BME6"/>
<proteinExistence type="predicted"/>
<dbReference type="EMBL" id="CAJOBG010007160">
    <property type="protein sequence ID" value="CAF4208643.1"/>
    <property type="molecule type" value="Genomic_DNA"/>
</dbReference>
<dbReference type="EMBL" id="CAJOBF010005603">
    <property type="protein sequence ID" value="CAF4180930.1"/>
    <property type="molecule type" value="Genomic_DNA"/>
</dbReference>
<dbReference type="Proteomes" id="UP000663866">
    <property type="component" value="Unassembled WGS sequence"/>
</dbReference>
<reference evidence="4" key="1">
    <citation type="submission" date="2021-02" db="EMBL/GenBank/DDBJ databases">
        <authorList>
            <person name="Nowell W R."/>
        </authorList>
    </citation>
    <scope>NUCLEOTIDE SEQUENCE</scope>
</reference>
<evidence type="ECO:0000313" key="2">
    <source>
        <dbReference type="EMBL" id="CAF4071584.1"/>
    </source>
</evidence>
<protein>
    <submittedName>
        <fullName evidence="4">Uncharacterized protein</fullName>
    </submittedName>
</protein>
<comment type="caution">
    <text evidence="4">The sequence shown here is derived from an EMBL/GenBank/DDBJ whole genome shotgun (WGS) entry which is preliminary data.</text>
</comment>
<dbReference type="Proteomes" id="UP000681720">
    <property type="component" value="Unassembled WGS sequence"/>
</dbReference>
<accession>A0A820BME6</accession>
<dbReference type="Proteomes" id="UP000663842">
    <property type="component" value="Unassembled WGS sequence"/>
</dbReference>
<evidence type="ECO:0000313" key="3">
    <source>
        <dbReference type="EMBL" id="CAF4180930.1"/>
    </source>
</evidence>
<dbReference type="Proteomes" id="UP000676336">
    <property type="component" value="Unassembled WGS sequence"/>
</dbReference>